<dbReference type="SUPFAM" id="SSF55729">
    <property type="entry name" value="Acyl-CoA N-acyltransferases (Nat)"/>
    <property type="match status" value="1"/>
</dbReference>
<dbReference type="RefSeq" id="WP_015771947.1">
    <property type="nucleotide sequence ID" value="NC_013174.1"/>
</dbReference>
<keyword evidence="3" id="KW-1185">Reference proteome</keyword>
<dbReference type="KEGG" id="jde:Jden_1672"/>
<dbReference type="Pfam" id="PF00583">
    <property type="entry name" value="Acetyltransf_1"/>
    <property type="match status" value="1"/>
</dbReference>
<dbReference type="AlphaFoldDB" id="C7QYT0"/>
<proteinExistence type="predicted"/>
<organism evidence="2 3">
    <name type="scientific">Jonesia denitrificans (strain ATCC 14870 / DSM 20603 / BCRC 15368 / CIP 55.134 / JCM 11481 / NBRC 15587 / NCTC 10816 / Prevot 55134)</name>
    <name type="common">Listeria denitrificans</name>
    <dbReference type="NCBI Taxonomy" id="471856"/>
    <lineage>
        <taxon>Bacteria</taxon>
        <taxon>Bacillati</taxon>
        <taxon>Actinomycetota</taxon>
        <taxon>Actinomycetes</taxon>
        <taxon>Micrococcales</taxon>
        <taxon>Jonesiaceae</taxon>
        <taxon>Jonesia</taxon>
    </lineage>
</organism>
<dbReference type="InterPro" id="IPR000182">
    <property type="entry name" value="GNAT_dom"/>
</dbReference>
<dbReference type="eggNOG" id="COG3153">
    <property type="taxonomic scope" value="Bacteria"/>
</dbReference>
<sequence length="241" mass="26311">MTLPFAVLESPQDLAEFYDNVLLPSFPATELVTKDEFLEACTQRFLHVIGAVEDGKIIAGAVGTVPTHEGVMMLLYLALQPGLRGAGIGGRLVDCAVAKWCDEFSPTMILAEVEHPTYHPSSDDHGDPAARMRFYAKHGGRILDIPYFQPAIRDGEPPVPALMLVTLWVAPEAFIDEDTIIAWPLRAALRREIVDTCPEGFGPAIAVAESVAGDAVRLWQPTDIDRVPVGLFDPSEYHAHV</sequence>
<dbReference type="PROSITE" id="PS51186">
    <property type="entry name" value="GNAT"/>
    <property type="match status" value="1"/>
</dbReference>
<dbReference type="STRING" id="471856.Jden_1672"/>
<feature type="domain" description="N-acetyltransferase" evidence="1">
    <location>
        <begin position="5"/>
        <end position="168"/>
    </location>
</feature>
<name>C7QYT0_JONDD</name>
<dbReference type="Gene3D" id="3.40.630.30">
    <property type="match status" value="1"/>
</dbReference>
<evidence type="ECO:0000313" key="2">
    <source>
        <dbReference type="EMBL" id="ACV09319.1"/>
    </source>
</evidence>
<dbReference type="EMBL" id="CP001706">
    <property type="protein sequence ID" value="ACV09319.1"/>
    <property type="molecule type" value="Genomic_DNA"/>
</dbReference>
<evidence type="ECO:0000259" key="1">
    <source>
        <dbReference type="PROSITE" id="PS51186"/>
    </source>
</evidence>
<dbReference type="HOGENOM" id="CLU_102144_0_0_11"/>
<dbReference type="Proteomes" id="UP000000628">
    <property type="component" value="Chromosome"/>
</dbReference>
<evidence type="ECO:0000313" key="3">
    <source>
        <dbReference type="Proteomes" id="UP000000628"/>
    </source>
</evidence>
<gene>
    <name evidence="2" type="ordered locus">Jden_1672</name>
</gene>
<dbReference type="InterPro" id="IPR016181">
    <property type="entry name" value="Acyl_CoA_acyltransferase"/>
</dbReference>
<protein>
    <recommendedName>
        <fullName evidence="1">N-acetyltransferase domain-containing protein</fullName>
    </recommendedName>
</protein>
<accession>C7QYT0</accession>
<reference evidence="2 3" key="1">
    <citation type="journal article" date="2009" name="Stand. Genomic Sci.">
        <title>Complete genome sequence of Jonesia denitrificans type strain (Prevot 55134).</title>
        <authorList>
            <person name="Pukall R."/>
            <person name="Gehrich-Schroter G."/>
            <person name="Lapidus A."/>
            <person name="Nolan M."/>
            <person name="Glavina Del Rio T."/>
            <person name="Lucas S."/>
            <person name="Chen F."/>
            <person name="Tice H."/>
            <person name="Pitluck S."/>
            <person name="Cheng J.F."/>
            <person name="Copeland A."/>
            <person name="Saunders E."/>
            <person name="Brettin T."/>
            <person name="Detter J.C."/>
            <person name="Bruce D."/>
            <person name="Goodwin L."/>
            <person name="Pati A."/>
            <person name="Ivanova N."/>
            <person name="Mavromatis K."/>
            <person name="Ovchinnikova G."/>
            <person name="Chen A."/>
            <person name="Palaniappan K."/>
            <person name="Land M."/>
            <person name="Hauser L."/>
            <person name="Chang Y.J."/>
            <person name="Jeffries C.D."/>
            <person name="Chain P."/>
            <person name="Goker M."/>
            <person name="Bristow J."/>
            <person name="Eisen J.A."/>
            <person name="Markowitz V."/>
            <person name="Hugenholtz P."/>
            <person name="Kyrpides N.C."/>
            <person name="Klenk H.P."/>
            <person name="Han C."/>
        </authorList>
    </citation>
    <scope>NUCLEOTIDE SEQUENCE [LARGE SCALE GENOMIC DNA]</scope>
    <source>
        <strain evidence="3">ATCC 14870 / DSM 20603 / BCRC 15368 / CIP 55.134 / JCM 11481 / NBRC 15587 / NCTC 10816 / Prevot 55134</strain>
    </source>
</reference>
<dbReference type="GO" id="GO:0016747">
    <property type="term" value="F:acyltransferase activity, transferring groups other than amino-acyl groups"/>
    <property type="evidence" value="ECO:0007669"/>
    <property type="project" value="InterPro"/>
</dbReference>